<protein>
    <submittedName>
        <fullName evidence="3">DUF4397 domain-containing protein</fullName>
    </submittedName>
</protein>
<keyword evidence="1" id="KW-0732">Signal</keyword>
<dbReference type="RefSeq" id="WP_377069316.1">
    <property type="nucleotide sequence ID" value="NZ_JBHSJJ010000025.1"/>
</dbReference>
<feature type="signal peptide" evidence="1">
    <location>
        <begin position="1"/>
        <end position="31"/>
    </location>
</feature>
<sequence>MITIIQSIKKMRLKNWHLLFLVVLFTFSCLNNDDGGLGNTPTAYVSFYNGAITPSRIKIEVDGKTYNPKPFDYGIHLDYWYFYTGERNFIFSNPQSSDQTLLDTAITLKVDKAYTFFMAHDGEKLTTLFTEDSLELPESGKALIRLVHLSHDTPDLDLYLGGKETAFMENKNFMDITSFRSIATGHTDFLLRTSEDQELVAMLPDMNIREGRIYTLVIRGKAEQDNDSDPPLRLQLIRNYPNF</sequence>
<dbReference type="EMBL" id="JBHSJJ010000025">
    <property type="protein sequence ID" value="MFC4874958.1"/>
    <property type="molecule type" value="Genomic_DNA"/>
</dbReference>
<name>A0ABV9T918_9BACT</name>
<dbReference type="Proteomes" id="UP001595818">
    <property type="component" value="Unassembled WGS sequence"/>
</dbReference>
<accession>A0ABV9T918</accession>
<gene>
    <name evidence="3" type="ORF">ACFPFU_24860</name>
</gene>
<proteinExistence type="predicted"/>
<dbReference type="Pfam" id="PF14344">
    <property type="entry name" value="DUF4397"/>
    <property type="match status" value="1"/>
</dbReference>
<evidence type="ECO:0000256" key="1">
    <source>
        <dbReference type="SAM" id="SignalP"/>
    </source>
</evidence>
<feature type="chain" id="PRO_5045770791" evidence="1">
    <location>
        <begin position="32"/>
        <end position="243"/>
    </location>
</feature>
<keyword evidence="4" id="KW-1185">Reference proteome</keyword>
<comment type="caution">
    <text evidence="3">The sequence shown here is derived from an EMBL/GenBank/DDBJ whole genome shotgun (WGS) entry which is preliminary data.</text>
</comment>
<evidence type="ECO:0000313" key="4">
    <source>
        <dbReference type="Proteomes" id="UP001595818"/>
    </source>
</evidence>
<organism evidence="3 4">
    <name type="scientific">Negadavirga shengliensis</name>
    <dbReference type="NCBI Taxonomy" id="1389218"/>
    <lineage>
        <taxon>Bacteria</taxon>
        <taxon>Pseudomonadati</taxon>
        <taxon>Bacteroidota</taxon>
        <taxon>Cytophagia</taxon>
        <taxon>Cytophagales</taxon>
        <taxon>Cyclobacteriaceae</taxon>
        <taxon>Negadavirga</taxon>
    </lineage>
</organism>
<feature type="domain" description="DUF4397" evidence="2">
    <location>
        <begin position="43"/>
        <end position="159"/>
    </location>
</feature>
<dbReference type="InterPro" id="IPR025510">
    <property type="entry name" value="DUF4397"/>
</dbReference>
<evidence type="ECO:0000259" key="2">
    <source>
        <dbReference type="Pfam" id="PF14344"/>
    </source>
</evidence>
<evidence type="ECO:0000313" key="3">
    <source>
        <dbReference type="EMBL" id="MFC4874958.1"/>
    </source>
</evidence>
<reference evidence="4" key="1">
    <citation type="journal article" date="2019" name="Int. J. Syst. Evol. Microbiol.">
        <title>The Global Catalogue of Microorganisms (GCM) 10K type strain sequencing project: providing services to taxonomists for standard genome sequencing and annotation.</title>
        <authorList>
            <consortium name="The Broad Institute Genomics Platform"/>
            <consortium name="The Broad Institute Genome Sequencing Center for Infectious Disease"/>
            <person name="Wu L."/>
            <person name="Ma J."/>
        </authorList>
    </citation>
    <scope>NUCLEOTIDE SEQUENCE [LARGE SCALE GENOMIC DNA]</scope>
    <source>
        <strain evidence="4">CGMCC 4.7466</strain>
    </source>
</reference>